<evidence type="ECO:0000256" key="2">
    <source>
        <dbReference type="SAM" id="Phobius"/>
    </source>
</evidence>
<organism evidence="4 5">
    <name type="scientific">Hermanssonia centrifuga</name>
    <dbReference type="NCBI Taxonomy" id="98765"/>
    <lineage>
        <taxon>Eukaryota</taxon>
        <taxon>Fungi</taxon>
        <taxon>Dikarya</taxon>
        <taxon>Basidiomycota</taxon>
        <taxon>Agaricomycotina</taxon>
        <taxon>Agaricomycetes</taxon>
        <taxon>Polyporales</taxon>
        <taxon>Meruliaceae</taxon>
        <taxon>Hermanssonia</taxon>
    </lineage>
</organism>
<dbReference type="PANTHER" id="PTHR31806:SF5">
    <property type="entry name" value="PURINE-CYTOSINE PERMEASE FCY21"/>
    <property type="match status" value="1"/>
</dbReference>
<evidence type="ECO:0000256" key="3">
    <source>
        <dbReference type="SAM" id="SignalP"/>
    </source>
</evidence>
<gene>
    <name evidence="4" type="ORF">EW026_g2230</name>
</gene>
<proteinExistence type="predicted"/>
<reference evidence="4 5" key="1">
    <citation type="submission" date="2019-02" db="EMBL/GenBank/DDBJ databases">
        <title>Genome sequencing of the rare red list fungi Phlebia centrifuga.</title>
        <authorList>
            <person name="Buettner E."/>
            <person name="Kellner H."/>
        </authorList>
    </citation>
    <scope>NUCLEOTIDE SEQUENCE [LARGE SCALE GENOMIC DNA]</scope>
    <source>
        <strain evidence="4 5">DSM 108282</strain>
    </source>
</reference>
<keyword evidence="3" id="KW-0732">Signal</keyword>
<keyword evidence="2" id="KW-0812">Transmembrane</keyword>
<dbReference type="Proteomes" id="UP000309038">
    <property type="component" value="Unassembled WGS sequence"/>
</dbReference>
<evidence type="ECO:0000256" key="1">
    <source>
        <dbReference type="ARBA" id="ARBA00022448"/>
    </source>
</evidence>
<dbReference type="PANTHER" id="PTHR31806">
    <property type="entry name" value="PURINE-CYTOSINE PERMEASE FCY2-RELATED"/>
    <property type="match status" value="1"/>
</dbReference>
<keyword evidence="1" id="KW-0813">Transport</keyword>
<dbReference type="InterPro" id="IPR026030">
    <property type="entry name" value="Pur-cyt_permease_Fcy2/21/22"/>
</dbReference>
<protein>
    <submittedName>
        <fullName evidence="4">Uncharacterized protein</fullName>
    </submittedName>
</protein>
<feature type="signal peptide" evidence="3">
    <location>
        <begin position="1"/>
        <end position="23"/>
    </location>
</feature>
<evidence type="ECO:0000313" key="5">
    <source>
        <dbReference type="Proteomes" id="UP000309038"/>
    </source>
</evidence>
<dbReference type="GO" id="GO:0005886">
    <property type="term" value="C:plasma membrane"/>
    <property type="evidence" value="ECO:0007669"/>
    <property type="project" value="TreeGrafter"/>
</dbReference>
<feature type="transmembrane region" description="Helical" evidence="2">
    <location>
        <begin position="33"/>
        <end position="52"/>
    </location>
</feature>
<feature type="chain" id="PRO_5020946224" evidence="3">
    <location>
        <begin position="24"/>
        <end position="204"/>
    </location>
</feature>
<comment type="caution">
    <text evidence="4">The sequence shown here is derived from an EMBL/GenBank/DDBJ whole genome shotgun (WGS) entry which is preliminary data.</text>
</comment>
<keyword evidence="2" id="KW-0472">Membrane</keyword>
<feature type="transmembrane region" description="Helical" evidence="2">
    <location>
        <begin position="113"/>
        <end position="135"/>
    </location>
</feature>
<feature type="transmembrane region" description="Helical" evidence="2">
    <location>
        <begin position="168"/>
        <end position="190"/>
    </location>
</feature>
<evidence type="ECO:0000313" key="4">
    <source>
        <dbReference type="EMBL" id="THH00275.1"/>
    </source>
</evidence>
<keyword evidence="5" id="KW-1185">Reference proteome</keyword>
<feature type="transmembrane region" description="Helical" evidence="2">
    <location>
        <begin position="142"/>
        <end position="162"/>
    </location>
</feature>
<accession>A0A4S4KNX8</accession>
<keyword evidence="2" id="KW-1133">Transmembrane helix</keyword>
<name>A0A4S4KNX8_9APHY</name>
<dbReference type="AlphaFoldDB" id="A0A4S4KNX8"/>
<feature type="transmembrane region" description="Helical" evidence="2">
    <location>
        <begin position="72"/>
        <end position="93"/>
    </location>
</feature>
<sequence length="204" mass="21253">MIAWIPNVVAFIVMFAVGGKTLAHVPITGSVPVTVSSIMSFGSALGVTVVSWSTIAPDYGIFHDAKASSMRIFIYAYLGFFVSSVVHMIGAAFTAAADYVPSWDEGLGGTGNVGGLFAAILAPSGGFGKFLLVLIALTTPSAIAPTMYTVCTSFMTVASIFSRIPRCVFAVISTAILIPVGIIGASHFYATFVQILSKIISQVP</sequence>
<dbReference type="GO" id="GO:0022857">
    <property type="term" value="F:transmembrane transporter activity"/>
    <property type="evidence" value="ECO:0007669"/>
    <property type="project" value="InterPro"/>
</dbReference>
<dbReference type="EMBL" id="SGPJ01000055">
    <property type="protein sequence ID" value="THH00275.1"/>
    <property type="molecule type" value="Genomic_DNA"/>
</dbReference>